<protein>
    <submittedName>
        <fullName evidence="2">Glycosyltransferase</fullName>
    </submittedName>
</protein>
<reference evidence="2 3" key="1">
    <citation type="submission" date="2019-04" db="EMBL/GenBank/DDBJ databases">
        <title>Microbes associate with the intestines of laboratory mice.</title>
        <authorList>
            <person name="Navarre W."/>
            <person name="Wong E."/>
            <person name="Huang K."/>
            <person name="Tropini C."/>
            <person name="Ng K."/>
            <person name="Yu B."/>
        </authorList>
    </citation>
    <scope>NUCLEOTIDE SEQUENCE [LARGE SCALE GENOMIC DNA]</scope>
    <source>
        <strain evidence="2 3">NM70_E10</strain>
    </source>
</reference>
<evidence type="ECO:0000313" key="2">
    <source>
        <dbReference type="EMBL" id="TGY06191.1"/>
    </source>
</evidence>
<dbReference type="Gene3D" id="3.40.50.2000">
    <property type="entry name" value="Glycogen Phosphorylase B"/>
    <property type="match status" value="2"/>
</dbReference>
<dbReference type="CDD" id="cd03801">
    <property type="entry name" value="GT4_PimA-like"/>
    <property type="match status" value="1"/>
</dbReference>
<dbReference type="Proteomes" id="UP000305751">
    <property type="component" value="Unassembled WGS sequence"/>
</dbReference>
<keyword evidence="3" id="KW-1185">Reference proteome</keyword>
<dbReference type="PANTHER" id="PTHR45947:SF3">
    <property type="entry name" value="SULFOQUINOVOSYL TRANSFERASE SQD2"/>
    <property type="match status" value="1"/>
</dbReference>
<dbReference type="RefSeq" id="WP_136013976.1">
    <property type="nucleotide sequence ID" value="NZ_CAJTBC010000009.1"/>
</dbReference>
<accession>A0A4S2AXK9</accession>
<feature type="domain" description="Glycosyl transferase family 1" evidence="1">
    <location>
        <begin position="224"/>
        <end position="378"/>
    </location>
</feature>
<dbReference type="PANTHER" id="PTHR45947">
    <property type="entry name" value="SULFOQUINOVOSYL TRANSFERASE SQD2"/>
    <property type="match status" value="1"/>
</dbReference>
<dbReference type="Pfam" id="PF00534">
    <property type="entry name" value="Glycos_transf_1"/>
    <property type="match status" value="1"/>
</dbReference>
<sequence>MRIYVVVTPFFPTGDSFRGAFIYDQVCAISRTGKYDKVVILRPKQLWSKCKDYQYEGWDVHYFPILQMPSNLLIGVPDKLNRMLFLRTLKKIGVNPSQVAVVHAHVSLNSCYVLALKALNPFVKTVLQHHDADPYGINMSKLLAGWGWNTYINAKYLMKIYEQIDLHVSVSKKVEHNLLAFPEAGKEEVYSRYMQLLKPVRMLKQACLKKCYVLYNGVDTRFFYKKDMEKAGTKFRIGSIGNFTEIKDQMTLLRSVKRLVDDERADIEVILIGSGPLLKRCMEYVGEYELETYVTFRTEVSHTALLDFYNSLDLFVLPSYFEGFGCVFTEAYACGVPFITCYKQGVSEWVEEPEHWLIEAGDDKKLSELIHNYMKNRPRQCLNHSYAIDDLMPPFLGFLDNEV</sequence>
<dbReference type="GO" id="GO:0016757">
    <property type="term" value="F:glycosyltransferase activity"/>
    <property type="evidence" value="ECO:0007669"/>
    <property type="project" value="InterPro"/>
</dbReference>
<name>A0A4S2AXK9_9BACE</name>
<keyword evidence="2" id="KW-0808">Transferase</keyword>
<proteinExistence type="predicted"/>
<evidence type="ECO:0000313" key="3">
    <source>
        <dbReference type="Proteomes" id="UP000305751"/>
    </source>
</evidence>
<gene>
    <name evidence="2" type="ORF">E5356_07220</name>
</gene>
<dbReference type="SUPFAM" id="SSF53756">
    <property type="entry name" value="UDP-Glycosyltransferase/glycogen phosphorylase"/>
    <property type="match status" value="1"/>
</dbReference>
<dbReference type="InterPro" id="IPR001296">
    <property type="entry name" value="Glyco_trans_1"/>
</dbReference>
<dbReference type="EMBL" id="SRZA01000015">
    <property type="protein sequence ID" value="TGY06191.1"/>
    <property type="molecule type" value="Genomic_DNA"/>
</dbReference>
<organism evidence="2 3">
    <name type="scientific">Bacteroides acidifaciens</name>
    <dbReference type="NCBI Taxonomy" id="85831"/>
    <lineage>
        <taxon>Bacteria</taxon>
        <taxon>Pseudomonadati</taxon>
        <taxon>Bacteroidota</taxon>
        <taxon>Bacteroidia</taxon>
        <taxon>Bacteroidales</taxon>
        <taxon>Bacteroidaceae</taxon>
        <taxon>Bacteroides</taxon>
    </lineage>
</organism>
<dbReference type="InterPro" id="IPR050194">
    <property type="entry name" value="Glycosyltransferase_grp1"/>
</dbReference>
<comment type="caution">
    <text evidence="2">The sequence shown here is derived from an EMBL/GenBank/DDBJ whole genome shotgun (WGS) entry which is preliminary data.</text>
</comment>
<evidence type="ECO:0000259" key="1">
    <source>
        <dbReference type="Pfam" id="PF00534"/>
    </source>
</evidence>
<dbReference type="AlphaFoldDB" id="A0A4S2AXK9"/>